<accession>A0AA36MWN4</accession>
<sequence length="526" mass="54951">MSACPNRLTKEAVNEACRFLNKAGGLELEFVDLLGAMSDFKQDVQEKQRSAGKTRALRMDVPADVLGMDFHFLDALCAAQEDDGFKSSMTEHHRKIVDGSWVFNRERLGKEQLRLQTCKCLDILLSEYKAMNPTAEAPDSAEEVSDDKPVPADVRANLLKVVGVALASFLDGAVYAGFLPTICYQMDGSRIFASMDLKEALAGAERKLQAEAAKAEGAPAAEPPSLADAVQFLMECPQGLDLENSTLMTGCLYPGDIAILPAGVLLVERALGDCCAIRVTSGLSSGHALEALELASNYSSPLGLMAGCKKQKHAQRRGQKRAGPNLETTPACKKICAAEQAAAAEPDAESAKEEREKAALAEAGQQAAGDAIKPAAVGEEEKAEEEAAPATPETKAGLAVEKAVFQKKEKALAAAKGADADFEEKAAAAVENKVDLVPGADMQSAANVDASPATTKGADAACAQKAAAEVELAAADAEEAARVAPATIKSADAVAADVEKVARAAPAPATIKRFAEKAAAVEVELG</sequence>
<dbReference type="AlphaFoldDB" id="A0AA36MWN4"/>
<gene>
    <name evidence="2" type="ORF">EVOR1521_LOCUS14808</name>
</gene>
<feature type="region of interest" description="Disordered" evidence="1">
    <location>
        <begin position="344"/>
        <end position="395"/>
    </location>
</feature>
<feature type="compositionally biased region" description="Basic and acidic residues" evidence="1">
    <location>
        <begin position="349"/>
        <end position="359"/>
    </location>
</feature>
<protein>
    <submittedName>
        <fullName evidence="2">Uncharacterized protein</fullName>
    </submittedName>
</protein>
<feature type="non-terminal residue" evidence="2">
    <location>
        <position position="526"/>
    </location>
</feature>
<keyword evidence="3" id="KW-1185">Reference proteome</keyword>
<dbReference type="Proteomes" id="UP001178507">
    <property type="component" value="Unassembled WGS sequence"/>
</dbReference>
<dbReference type="EMBL" id="CAUJNA010001810">
    <property type="protein sequence ID" value="CAJ1389115.1"/>
    <property type="molecule type" value="Genomic_DNA"/>
</dbReference>
<feature type="non-terminal residue" evidence="2">
    <location>
        <position position="1"/>
    </location>
</feature>
<feature type="compositionally biased region" description="Low complexity" evidence="1">
    <location>
        <begin position="360"/>
        <end position="377"/>
    </location>
</feature>
<comment type="caution">
    <text evidence="2">The sequence shown here is derived from an EMBL/GenBank/DDBJ whole genome shotgun (WGS) entry which is preliminary data.</text>
</comment>
<name>A0AA36MWN4_9DINO</name>
<proteinExistence type="predicted"/>
<evidence type="ECO:0000313" key="3">
    <source>
        <dbReference type="Proteomes" id="UP001178507"/>
    </source>
</evidence>
<evidence type="ECO:0000313" key="2">
    <source>
        <dbReference type="EMBL" id="CAJ1389115.1"/>
    </source>
</evidence>
<evidence type="ECO:0000256" key="1">
    <source>
        <dbReference type="SAM" id="MobiDB-lite"/>
    </source>
</evidence>
<reference evidence="2" key="1">
    <citation type="submission" date="2023-08" db="EMBL/GenBank/DDBJ databases">
        <authorList>
            <person name="Chen Y."/>
            <person name="Shah S."/>
            <person name="Dougan E. K."/>
            <person name="Thang M."/>
            <person name="Chan C."/>
        </authorList>
    </citation>
    <scope>NUCLEOTIDE SEQUENCE</scope>
</reference>
<organism evidence="2 3">
    <name type="scientific">Effrenium voratum</name>
    <dbReference type="NCBI Taxonomy" id="2562239"/>
    <lineage>
        <taxon>Eukaryota</taxon>
        <taxon>Sar</taxon>
        <taxon>Alveolata</taxon>
        <taxon>Dinophyceae</taxon>
        <taxon>Suessiales</taxon>
        <taxon>Symbiodiniaceae</taxon>
        <taxon>Effrenium</taxon>
    </lineage>
</organism>